<accession>A0A540WE35</accession>
<dbReference type="AlphaFoldDB" id="A0A540WE35"/>
<dbReference type="EMBL" id="VIGB01000003">
    <property type="protein sequence ID" value="TQF07309.1"/>
    <property type="molecule type" value="Genomic_DNA"/>
</dbReference>
<sequence length="379" mass="40356">MTSGGTDVLPPLIDHHTHSVVIADLTPDAFRSLLTESDRAPVADPFDSALGLAVRRWCPPALGLSEHATADAYLSRRRALGPAEATKRLLGAAGLSTLLVDTGLVAAAGHPLLPLPELSALAGAPVHQVVRLESVAERLAARAPAAADWSAALTEALTAELAGALAVKSVLAYRHGLDIPAERPSPAEVIEAAGRFLVDQPARLTDQVLLRQLLWTAVDLCAERRPALPIQFHTGFGDPDLTLHRADPALLTPFIRAVEPTGVPLVLLHCYPYHRQAGYLAQVFPHVYADTGLTLNHVGPRATTVLGELLELAPFGKVLASTDGYGLPELHLAGAAQFHHAVADLTWQWRRAGACTAVDGERLALLLAEENARELYHLP</sequence>
<gene>
    <name evidence="1" type="ORF">E6W39_12970</name>
</gene>
<dbReference type="GO" id="GO:0016787">
    <property type="term" value="F:hydrolase activity"/>
    <property type="evidence" value="ECO:0007669"/>
    <property type="project" value="UniProtKB-KW"/>
</dbReference>
<reference evidence="1 2" key="1">
    <citation type="submission" date="2019-06" db="EMBL/GenBank/DDBJ databases">
        <title>Description of Kitasatospora acidophila sp. nov. isolated from pine grove soil, and reclassification of Streptomyces novaecaesareae to Kitasatospora novaeceasareae comb. nov.</title>
        <authorList>
            <person name="Kim M.J."/>
        </authorList>
    </citation>
    <scope>NUCLEOTIDE SEQUENCE [LARGE SCALE GENOMIC DNA]</scope>
    <source>
        <strain evidence="1 2">MMS16-CNU292</strain>
    </source>
</reference>
<evidence type="ECO:0000313" key="2">
    <source>
        <dbReference type="Proteomes" id="UP000319103"/>
    </source>
</evidence>
<dbReference type="Proteomes" id="UP000319103">
    <property type="component" value="Unassembled WGS sequence"/>
</dbReference>
<organism evidence="1 2">
    <name type="scientific">Kitasatospora acidiphila</name>
    <dbReference type="NCBI Taxonomy" id="2567942"/>
    <lineage>
        <taxon>Bacteria</taxon>
        <taxon>Bacillati</taxon>
        <taxon>Actinomycetota</taxon>
        <taxon>Actinomycetes</taxon>
        <taxon>Kitasatosporales</taxon>
        <taxon>Streptomycetaceae</taxon>
        <taxon>Kitasatospora</taxon>
    </lineage>
</organism>
<comment type="caution">
    <text evidence="1">The sequence shown here is derived from an EMBL/GenBank/DDBJ whole genome shotgun (WGS) entry which is preliminary data.</text>
</comment>
<dbReference type="InterPro" id="IPR032466">
    <property type="entry name" value="Metal_Hydrolase"/>
</dbReference>
<name>A0A540WE35_9ACTN</name>
<proteinExistence type="predicted"/>
<dbReference type="PANTHER" id="PTHR43383">
    <property type="entry name" value="NODULIN 6"/>
    <property type="match status" value="1"/>
</dbReference>
<dbReference type="PANTHER" id="PTHR43383:SF2">
    <property type="entry name" value="AMIDOHYDROLASE 2 FAMILY PROTEIN"/>
    <property type="match status" value="1"/>
</dbReference>
<keyword evidence="2" id="KW-1185">Reference proteome</keyword>
<protein>
    <submittedName>
        <fullName evidence="1">Amidohydrolase</fullName>
    </submittedName>
</protein>
<dbReference type="Gene3D" id="3.20.20.140">
    <property type="entry name" value="Metal-dependent hydrolases"/>
    <property type="match status" value="1"/>
</dbReference>
<evidence type="ECO:0000313" key="1">
    <source>
        <dbReference type="EMBL" id="TQF07309.1"/>
    </source>
</evidence>
<keyword evidence="1" id="KW-0378">Hydrolase</keyword>
<dbReference type="OrthoDB" id="8244441at2"/>
<dbReference type="SUPFAM" id="SSF51556">
    <property type="entry name" value="Metallo-dependent hydrolases"/>
    <property type="match status" value="1"/>
</dbReference>